<dbReference type="InterPro" id="IPR050570">
    <property type="entry name" value="Cell_wall_metabolism_enzyme"/>
</dbReference>
<dbReference type="InterPro" id="IPR016047">
    <property type="entry name" value="M23ase_b-sheet_dom"/>
</dbReference>
<name>A0A4U1BXA1_9SPHI</name>
<keyword evidence="2" id="KW-0472">Membrane</keyword>
<feature type="coiled-coil region" evidence="1">
    <location>
        <begin position="56"/>
        <end position="90"/>
    </location>
</feature>
<keyword evidence="1" id="KW-0175">Coiled coil</keyword>
<reference evidence="4 5" key="1">
    <citation type="submission" date="2019-04" db="EMBL/GenBank/DDBJ databases">
        <title>Pedobacter sp. AR-3-17 sp. nov., isolated from Arctic soil.</title>
        <authorList>
            <person name="Dahal R.H."/>
            <person name="Kim D.-U."/>
        </authorList>
    </citation>
    <scope>NUCLEOTIDE SEQUENCE [LARGE SCALE GENOMIC DNA]</scope>
    <source>
        <strain evidence="4 5">AR-3-17</strain>
    </source>
</reference>
<dbReference type="Proteomes" id="UP000308181">
    <property type="component" value="Unassembled WGS sequence"/>
</dbReference>
<dbReference type="GO" id="GO:0004222">
    <property type="term" value="F:metalloendopeptidase activity"/>
    <property type="evidence" value="ECO:0007669"/>
    <property type="project" value="TreeGrafter"/>
</dbReference>
<dbReference type="RefSeq" id="WP_136827302.1">
    <property type="nucleotide sequence ID" value="NZ_SWBP01000006.1"/>
</dbReference>
<feature type="transmembrane region" description="Helical" evidence="2">
    <location>
        <begin position="30"/>
        <end position="51"/>
    </location>
</feature>
<comment type="caution">
    <text evidence="4">The sequence shown here is derived from an EMBL/GenBank/DDBJ whole genome shotgun (WGS) entry which is preliminary data.</text>
</comment>
<evidence type="ECO:0000256" key="1">
    <source>
        <dbReference type="SAM" id="Coils"/>
    </source>
</evidence>
<dbReference type="PANTHER" id="PTHR21666">
    <property type="entry name" value="PEPTIDASE-RELATED"/>
    <property type="match status" value="1"/>
</dbReference>
<evidence type="ECO:0000313" key="5">
    <source>
        <dbReference type="Proteomes" id="UP000308181"/>
    </source>
</evidence>
<dbReference type="OrthoDB" id="9810477at2"/>
<dbReference type="PANTHER" id="PTHR21666:SF286">
    <property type="entry name" value="LIPOPROTEIN NLPD"/>
    <property type="match status" value="1"/>
</dbReference>
<evidence type="ECO:0000259" key="3">
    <source>
        <dbReference type="Pfam" id="PF01551"/>
    </source>
</evidence>
<keyword evidence="5" id="KW-1185">Reference proteome</keyword>
<evidence type="ECO:0000256" key="2">
    <source>
        <dbReference type="SAM" id="Phobius"/>
    </source>
</evidence>
<dbReference type="SUPFAM" id="SSF51261">
    <property type="entry name" value="Duplicated hybrid motif"/>
    <property type="match status" value="1"/>
</dbReference>
<dbReference type="CDD" id="cd12797">
    <property type="entry name" value="M23_peptidase"/>
    <property type="match status" value="1"/>
</dbReference>
<dbReference type="Gene3D" id="2.70.70.10">
    <property type="entry name" value="Glucose Permease (Domain IIA)"/>
    <property type="match status" value="1"/>
</dbReference>
<gene>
    <name evidence="4" type="ORF">FA046_14720</name>
</gene>
<feature type="domain" description="M23ase beta-sheet core" evidence="3">
    <location>
        <begin position="199"/>
        <end position="294"/>
    </location>
</feature>
<dbReference type="AlphaFoldDB" id="A0A4U1BXA1"/>
<proteinExistence type="predicted"/>
<sequence>MAKTKYYFNSQTLKYEKVKLSIGVKVLKGLGFLSTALVFSFIIIALAYTFLDSPKEKQLKREINSLSLQYEILQSRLKQMDVVMNDLQERDDNIYRVIFESEPIPLEVRKAGFGGINRYKNLDNYNYSKLMIETTKKIDMLSKEIYVQSKSYDELAKAVNSKGKMMASIPAIQPIDSRKLRGSISGFGYRMHPIYKIRKMHEGLDFAAPIGTPIYATGDGVVIAAGAERGYGNRIIINHGYGYITKYAHMSKFKVKIGVRIKRGDVIGFVGNTGASTGPHCHYEVYKNKKPINPINFFFNDLTPSEYMTMLEIASRDNQSLD</sequence>
<dbReference type="FunFam" id="2.70.70.10:FF:000006">
    <property type="entry name" value="M23 family peptidase"/>
    <property type="match status" value="1"/>
</dbReference>
<evidence type="ECO:0000313" key="4">
    <source>
        <dbReference type="EMBL" id="TKB95926.1"/>
    </source>
</evidence>
<organism evidence="4 5">
    <name type="scientific">Pedobacter cryophilus</name>
    <dbReference type="NCBI Taxonomy" id="2571271"/>
    <lineage>
        <taxon>Bacteria</taxon>
        <taxon>Pseudomonadati</taxon>
        <taxon>Bacteroidota</taxon>
        <taxon>Sphingobacteriia</taxon>
        <taxon>Sphingobacteriales</taxon>
        <taxon>Sphingobacteriaceae</taxon>
        <taxon>Pedobacter</taxon>
    </lineage>
</organism>
<dbReference type="EMBL" id="SWBP01000006">
    <property type="protein sequence ID" value="TKB95926.1"/>
    <property type="molecule type" value="Genomic_DNA"/>
</dbReference>
<accession>A0A4U1BXA1</accession>
<keyword evidence="2" id="KW-0812">Transmembrane</keyword>
<protein>
    <submittedName>
        <fullName evidence="4">M23 family peptidase</fullName>
    </submittedName>
</protein>
<dbReference type="InterPro" id="IPR011055">
    <property type="entry name" value="Dup_hybrid_motif"/>
</dbReference>
<dbReference type="Pfam" id="PF01551">
    <property type="entry name" value="Peptidase_M23"/>
    <property type="match status" value="1"/>
</dbReference>
<keyword evidence="2" id="KW-1133">Transmembrane helix</keyword>